<dbReference type="AlphaFoldDB" id="A0A1L7XKX0"/>
<reference evidence="2 3" key="1">
    <citation type="submission" date="2016-03" db="EMBL/GenBank/DDBJ databases">
        <authorList>
            <person name="Ploux O."/>
        </authorList>
    </citation>
    <scope>NUCLEOTIDE SEQUENCE [LARGE SCALE GENOMIC DNA]</scope>
    <source>
        <strain evidence="2 3">UAMH 11012</strain>
    </source>
</reference>
<protein>
    <submittedName>
        <fullName evidence="2">Uncharacterized protein</fullName>
    </submittedName>
</protein>
<dbReference type="OrthoDB" id="3564488at2759"/>
<evidence type="ECO:0000256" key="1">
    <source>
        <dbReference type="SAM" id="MobiDB-lite"/>
    </source>
</evidence>
<sequence length="460" mass="49958">MKPMSANNRSAYPIPVLGDPETQSSKHKRSVDNHSYEQPPVDQYGFPIPSDAAFSSAWSSSLVVPDILAQPSSQASLPAAANTISYKEVSALTTIDENPTATSISDHVTILRALPASPNHSYVQASSQPNMNDPFVLDLYTKLVKFQLDTARTQAIYDHPNHATQDLLHSLARKLSLEFEYSLSLQRVCLSRATIPSEDVEQPSQQHEQVPETSTANFSADDLRIQVPDLSLPFEFDEFDMLMPSIFTDELPFTEYSDASFPFPFANGDAFSASYNAHPGSNYEASLDMSNHQHHGISTLTGPNVPIETSASTARPVEEAPLPGTHQLDTPQHDQSIELDSVDSHISSGCKAGVLIQEHSLQFTFVPTDDAIDRCRAVAIDAAKAVKAAGGAAIPIPRVVSVLEEMRARIGKELGVDGAPSITNFRLGIHVLRADPRRVSMQSCPPTVARIASHYGASFV</sequence>
<feature type="compositionally biased region" description="Polar residues" evidence="1">
    <location>
        <begin position="1"/>
        <end position="10"/>
    </location>
</feature>
<accession>A0A1L7XKX0</accession>
<feature type="region of interest" description="Disordered" evidence="1">
    <location>
        <begin position="197"/>
        <end position="218"/>
    </location>
</feature>
<proteinExistence type="predicted"/>
<evidence type="ECO:0000313" key="3">
    <source>
        <dbReference type="Proteomes" id="UP000184330"/>
    </source>
</evidence>
<dbReference type="EMBL" id="FJOG01000032">
    <property type="protein sequence ID" value="CZR65689.1"/>
    <property type="molecule type" value="Genomic_DNA"/>
</dbReference>
<evidence type="ECO:0000313" key="2">
    <source>
        <dbReference type="EMBL" id="CZR65689.1"/>
    </source>
</evidence>
<name>A0A1L7XKX0_9HELO</name>
<keyword evidence="3" id="KW-1185">Reference proteome</keyword>
<feature type="compositionally biased region" description="Polar residues" evidence="1">
    <location>
        <begin position="202"/>
        <end position="218"/>
    </location>
</feature>
<organism evidence="2 3">
    <name type="scientific">Phialocephala subalpina</name>
    <dbReference type="NCBI Taxonomy" id="576137"/>
    <lineage>
        <taxon>Eukaryota</taxon>
        <taxon>Fungi</taxon>
        <taxon>Dikarya</taxon>
        <taxon>Ascomycota</taxon>
        <taxon>Pezizomycotina</taxon>
        <taxon>Leotiomycetes</taxon>
        <taxon>Helotiales</taxon>
        <taxon>Mollisiaceae</taxon>
        <taxon>Phialocephala</taxon>
        <taxon>Phialocephala fortinii species complex</taxon>
    </lineage>
</organism>
<dbReference type="Proteomes" id="UP000184330">
    <property type="component" value="Unassembled WGS sequence"/>
</dbReference>
<feature type="region of interest" description="Disordered" evidence="1">
    <location>
        <begin position="1"/>
        <end position="42"/>
    </location>
</feature>
<gene>
    <name evidence="2" type="ORF">PAC_15589</name>
</gene>